<dbReference type="Proteomes" id="UP000269793">
    <property type="component" value="Chromosome VI"/>
</dbReference>
<evidence type="ECO:0000313" key="2">
    <source>
        <dbReference type="Proteomes" id="UP000269793"/>
    </source>
</evidence>
<name>A0A3G2S8C3_MALR7</name>
<proteinExistence type="predicted"/>
<dbReference type="STRING" id="425264.A0A3G2S8C3"/>
<organism evidence="1 2">
    <name type="scientific">Malassezia restricta (strain ATCC 96810 / NBRC 103918 / CBS 7877)</name>
    <name type="common">Seborrheic dermatitis infection agent</name>
    <dbReference type="NCBI Taxonomy" id="425264"/>
    <lineage>
        <taxon>Eukaryota</taxon>
        <taxon>Fungi</taxon>
        <taxon>Dikarya</taxon>
        <taxon>Basidiomycota</taxon>
        <taxon>Ustilaginomycotina</taxon>
        <taxon>Malasseziomycetes</taxon>
        <taxon>Malasseziales</taxon>
        <taxon>Malasseziaceae</taxon>
        <taxon>Malassezia</taxon>
    </lineage>
</organism>
<dbReference type="EMBL" id="CP033153">
    <property type="protein sequence ID" value="AYO44361.1"/>
    <property type="molecule type" value="Genomic_DNA"/>
</dbReference>
<protein>
    <submittedName>
        <fullName evidence="1">Peroxisomal membrane protein 4</fullName>
    </submittedName>
</protein>
<dbReference type="VEuPathDB" id="FungiDB:DNF11_3411"/>
<keyword evidence="2" id="KW-1185">Reference proteome</keyword>
<sequence length="209" mass="23874">MASDLRTALTNILLDPSNQPILSIIKGARNGLVYGAKIRFPHALVMVSLFGAGTTRQRWKKIITATRQHATRLAFYVTIYKSVLLVLRDLFRNGKQASIDPFVAGMLSGWYMFGERTPVNEQIVLYCVSRCLAALLPRERVPKNYPPNKVLPIDNTAHQIFAAVTWGSVMWLFVNERRRLNGGLVNSMDYLYVLSDKWDSFRNFLWHNV</sequence>
<reference evidence="1 2" key="1">
    <citation type="submission" date="2018-10" db="EMBL/GenBank/DDBJ databases">
        <title>Complete genome sequence of Malassezia restricta CBS 7877.</title>
        <authorList>
            <person name="Morand S.C."/>
            <person name="Bertignac M."/>
            <person name="Iltis A."/>
            <person name="Kolder I."/>
            <person name="Pirovano W."/>
            <person name="Jourdain R."/>
            <person name="Clavaud C."/>
        </authorList>
    </citation>
    <scope>NUCLEOTIDE SEQUENCE [LARGE SCALE GENOMIC DNA]</scope>
    <source>
        <strain evidence="1 2">CBS 7877</strain>
    </source>
</reference>
<dbReference type="Pfam" id="PF02466">
    <property type="entry name" value="Tim17"/>
    <property type="match status" value="1"/>
</dbReference>
<dbReference type="GO" id="GO:0005778">
    <property type="term" value="C:peroxisomal membrane"/>
    <property type="evidence" value="ECO:0007669"/>
    <property type="project" value="TreeGrafter"/>
</dbReference>
<dbReference type="PANTHER" id="PTHR15460">
    <property type="entry name" value="PEROXISOMAL MEMBRANE PROTEIN 4"/>
    <property type="match status" value="1"/>
</dbReference>
<dbReference type="AlphaFoldDB" id="A0A3G2S8C3"/>
<gene>
    <name evidence="1" type="primary">Pxmp4</name>
    <name evidence="1" type="ORF">DNF11_3411</name>
</gene>
<dbReference type="PIRSF" id="PIRSF013674">
    <property type="entry name" value="PXMP4"/>
    <property type="match status" value="1"/>
</dbReference>
<dbReference type="PANTHER" id="PTHR15460:SF3">
    <property type="entry name" value="PEROXISOMAL MEMBRANE PROTEIN 4"/>
    <property type="match status" value="1"/>
</dbReference>
<accession>A0A3G2S8C3</accession>
<dbReference type="OrthoDB" id="39659at2759"/>
<dbReference type="InterPro" id="IPR019531">
    <property type="entry name" value="Pmp4"/>
</dbReference>
<evidence type="ECO:0000313" key="1">
    <source>
        <dbReference type="EMBL" id="AYO44361.1"/>
    </source>
</evidence>